<proteinExistence type="predicted"/>
<evidence type="ECO:0000313" key="1">
    <source>
        <dbReference type="EMBL" id="SVC92773.1"/>
    </source>
</evidence>
<dbReference type="EMBL" id="UINC01119156">
    <property type="protein sequence ID" value="SVC92773.1"/>
    <property type="molecule type" value="Genomic_DNA"/>
</dbReference>
<dbReference type="AlphaFoldDB" id="A0A382R4W4"/>
<evidence type="ECO:0008006" key="2">
    <source>
        <dbReference type="Google" id="ProtNLM"/>
    </source>
</evidence>
<organism evidence="1">
    <name type="scientific">marine metagenome</name>
    <dbReference type="NCBI Taxonomy" id="408172"/>
    <lineage>
        <taxon>unclassified sequences</taxon>
        <taxon>metagenomes</taxon>
        <taxon>ecological metagenomes</taxon>
    </lineage>
</organism>
<accession>A0A382R4W4</accession>
<sequence length="182" mass="20050">MNNRIKACWSVVASIAMVATAAVNADNHASGIEACMETHSQMQLGSWEGRLQWMTPTAGGGFEWEGTITKVEGGYHNAVKNITSGQSFTNQWTNEAVVQIDSPAWISEEKVTTYTEYCNHDQNGSVLQRRWVGTSSQNGAILENVDQMTVAGGRWHWTIATRPAGSDEPLNVWWSSMGQKVE</sequence>
<protein>
    <recommendedName>
        <fullName evidence="2">DUF1579 domain-containing protein</fullName>
    </recommendedName>
</protein>
<gene>
    <name evidence="1" type="ORF">METZ01_LOCUS345627</name>
</gene>
<reference evidence="1" key="1">
    <citation type="submission" date="2018-05" db="EMBL/GenBank/DDBJ databases">
        <authorList>
            <person name="Lanie J.A."/>
            <person name="Ng W.-L."/>
            <person name="Kazmierczak K.M."/>
            <person name="Andrzejewski T.M."/>
            <person name="Davidsen T.M."/>
            <person name="Wayne K.J."/>
            <person name="Tettelin H."/>
            <person name="Glass J.I."/>
            <person name="Rusch D."/>
            <person name="Podicherti R."/>
            <person name="Tsui H.-C.T."/>
            <person name="Winkler M.E."/>
        </authorList>
    </citation>
    <scope>NUCLEOTIDE SEQUENCE</scope>
</reference>
<name>A0A382R4W4_9ZZZZ</name>